<accession>A0A382Q6A3</accession>
<gene>
    <name evidence="1" type="ORF">METZ01_LOCUS333364</name>
</gene>
<dbReference type="EMBL" id="UINC01111930">
    <property type="protein sequence ID" value="SVC80510.1"/>
    <property type="molecule type" value="Genomic_DNA"/>
</dbReference>
<protein>
    <submittedName>
        <fullName evidence="1">Uncharacterized protein</fullName>
    </submittedName>
</protein>
<dbReference type="InterPro" id="IPR021335">
    <property type="entry name" value="DUF2948"/>
</dbReference>
<name>A0A382Q6A3_9ZZZZ</name>
<evidence type="ECO:0000313" key="1">
    <source>
        <dbReference type="EMBL" id="SVC80510.1"/>
    </source>
</evidence>
<organism evidence="1">
    <name type="scientific">marine metagenome</name>
    <dbReference type="NCBI Taxonomy" id="408172"/>
    <lineage>
        <taxon>unclassified sequences</taxon>
        <taxon>metagenomes</taxon>
        <taxon>ecological metagenomes</taxon>
    </lineage>
</organism>
<feature type="non-terminal residue" evidence="1">
    <location>
        <position position="1"/>
    </location>
</feature>
<dbReference type="AlphaFoldDB" id="A0A382Q6A3"/>
<proteinExistence type="predicted"/>
<dbReference type="Pfam" id="PF11164">
    <property type="entry name" value="DUF2948"/>
    <property type="match status" value="1"/>
</dbReference>
<feature type="non-terminal residue" evidence="1">
    <location>
        <position position="124"/>
    </location>
</feature>
<reference evidence="1" key="1">
    <citation type="submission" date="2018-05" db="EMBL/GenBank/DDBJ databases">
        <authorList>
            <person name="Lanie J.A."/>
            <person name="Ng W.-L."/>
            <person name="Kazmierczak K.M."/>
            <person name="Andrzejewski T.M."/>
            <person name="Davidsen T.M."/>
            <person name="Wayne K.J."/>
            <person name="Tettelin H."/>
            <person name="Glass J.I."/>
            <person name="Rusch D."/>
            <person name="Podicherti R."/>
            <person name="Tsui H.-C.T."/>
            <person name="Winkler M.E."/>
        </authorList>
    </citation>
    <scope>NUCLEOTIDE SEQUENCE</scope>
</reference>
<sequence length="124" mass="13807">VTVNARLRLRAEKTADIPVISSCLQDAIARIEDMTYIPRLRRFALVLTRFRWELANKMGKEGGERVRCGVLFDDVFRVRTQGIEMSDREGLLPLLAITSEDAADGVYLKLHFAGGGAVSLEAEV</sequence>